<sequence>MNDVKEEKLEYYQCLKLLEYLVEIGLIQKNPQIPSDILVFCEGNGEEYPEGWYSENIFDAARDLVNKPDEQRILLDAIEEKGFKKPELPKFETVRLDVEKFFS</sequence>
<evidence type="ECO:0000313" key="1">
    <source>
        <dbReference type="EMBL" id="ADU23993.1"/>
    </source>
</evidence>
<dbReference type="KEGG" id="ral:Rumal_3551"/>
<proteinExistence type="predicted"/>
<protein>
    <submittedName>
        <fullName evidence="1">Uncharacterized protein</fullName>
    </submittedName>
</protein>
<dbReference type="Proteomes" id="UP000006919">
    <property type="component" value="Plasmid pRUMAL01"/>
</dbReference>
<gene>
    <name evidence="1" type="ordered locus">Rumal_3551</name>
</gene>
<organism evidence="1 2">
    <name type="scientific">Ruminococcus albus (strain ATCC 27210 / DSM 20455 / JCM 14654 / NCDO 2250 / 7)</name>
    <dbReference type="NCBI Taxonomy" id="697329"/>
    <lineage>
        <taxon>Bacteria</taxon>
        <taxon>Bacillati</taxon>
        <taxon>Bacillota</taxon>
        <taxon>Clostridia</taxon>
        <taxon>Eubacteriales</taxon>
        <taxon>Oscillospiraceae</taxon>
        <taxon>Ruminococcus</taxon>
    </lineage>
</organism>
<dbReference type="OrthoDB" id="2087690at2"/>
<reference evidence="2" key="1">
    <citation type="journal article" date="2011" name="J. Bacteriol.">
        <title>Complete genome of the cellulolytic ruminal bacterium Ruminococcus albus 7.</title>
        <authorList>
            <person name="Suen G."/>
            <person name="Stevenson D.M."/>
            <person name="Bruce D.C."/>
            <person name="Chertkov O."/>
            <person name="Copeland A."/>
            <person name="Cheng J.F."/>
            <person name="Detter C."/>
            <person name="Detter J.C."/>
            <person name="Goodwin L.A."/>
            <person name="Han C.S."/>
            <person name="Hauser L.J."/>
            <person name="Ivanova N.N."/>
            <person name="Kyrpides N.C."/>
            <person name="Land M.L."/>
            <person name="Lapidus A."/>
            <person name="Lucas S."/>
            <person name="Ovchinnikova G."/>
            <person name="Pitluck S."/>
            <person name="Tapia R."/>
            <person name="Woyke T."/>
            <person name="Boyum J."/>
            <person name="Mead D."/>
            <person name="Weimer P.J."/>
        </authorList>
    </citation>
    <scope>NUCLEOTIDE SEQUENCE [LARGE SCALE GENOMIC DNA]</scope>
    <source>
        <strain evidence="2">ATCC 27210 / DSM 20455 / JCM 14654 / NCDO 2250 / 7</strain>
        <plasmid evidence="2">pRUMAL01</plasmid>
    </source>
</reference>
<evidence type="ECO:0000313" key="2">
    <source>
        <dbReference type="Proteomes" id="UP000006919"/>
    </source>
</evidence>
<name>E6UJZ7_RUMA7</name>
<dbReference type="EMBL" id="CP002404">
    <property type="protein sequence ID" value="ADU23993.1"/>
    <property type="molecule type" value="Genomic_DNA"/>
</dbReference>
<accession>E6UJZ7</accession>
<keyword evidence="1" id="KW-0614">Plasmid</keyword>
<dbReference type="RefSeq" id="WP_013483542.1">
    <property type="nucleotide sequence ID" value="NC_014824.1"/>
</dbReference>
<dbReference type="HOGENOM" id="CLU_2261766_0_0_9"/>
<dbReference type="AlphaFoldDB" id="E6UJZ7"/>
<geneLocation type="plasmid" evidence="1 2">
    <name>pRUMAL01</name>
</geneLocation>